<dbReference type="SMART" id="SM00342">
    <property type="entry name" value="HTH_ARAC"/>
    <property type="match status" value="1"/>
</dbReference>
<reference evidence="6" key="1">
    <citation type="journal article" date="2019" name="Int. J. Syst. Evol. Microbiol.">
        <title>The Global Catalogue of Microorganisms (GCM) 10K type strain sequencing project: providing services to taxonomists for standard genome sequencing and annotation.</title>
        <authorList>
            <consortium name="The Broad Institute Genomics Platform"/>
            <consortium name="The Broad Institute Genome Sequencing Center for Infectious Disease"/>
            <person name="Wu L."/>
            <person name="Ma J."/>
        </authorList>
    </citation>
    <scope>NUCLEOTIDE SEQUENCE [LARGE SCALE GENOMIC DNA]</scope>
    <source>
        <strain evidence="6">CCUG 56042</strain>
    </source>
</reference>
<evidence type="ECO:0000313" key="5">
    <source>
        <dbReference type="EMBL" id="MFC5430008.1"/>
    </source>
</evidence>
<name>A0ABW0JAF7_9BURK</name>
<keyword evidence="1" id="KW-0805">Transcription regulation</keyword>
<dbReference type="Pfam" id="PF12833">
    <property type="entry name" value="HTH_18"/>
    <property type="match status" value="1"/>
</dbReference>
<keyword evidence="6" id="KW-1185">Reference proteome</keyword>
<gene>
    <name evidence="5" type="ORF">ACFPTO_14530</name>
</gene>
<dbReference type="PANTHER" id="PTHR43280:SF2">
    <property type="entry name" value="HTH-TYPE TRANSCRIPTIONAL REGULATOR EXSA"/>
    <property type="match status" value="1"/>
</dbReference>
<keyword evidence="2" id="KW-0238">DNA-binding</keyword>
<dbReference type="RefSeq" id="WP_377712055.1">
    <property type="nucleotide sequence ID" value="NZ_JBHSMP010000016.1"/>
</dbReference>
<dbReference type="PROSITE" id="PS00041">
    <property type="entry name" value="HTH_ARAC_FAMILY_1"/>
    <property type="match status" value="1"/>
</dbReference>
<evidence type="ECO:0000313" key="6">
    <source>
        <dbReference type="Proteomes" id="UP001596103"/>
    </source>
</evidence>
<dbReference type="PROSITE" id="PS01124">
    <property type="entry name" value="HTH_ARAC_FAMILY_2"/>
    <property type="match status" value="1"/>
</dbReference>
<sequence>MNSAPYAAAPQDGRLRPSASTSRFNVVLLGWRQAKPLDFYLISHVLDMGRLISKTDQIHVHDAGCGNPAPGMRCDVLVLCEMPPSDTDSALHTLRQWIEVASRVMLIGEAVKWFSGTPWARGLRVALHWNDSPPLSAGLEHVIVSPSIIEHCGKWTTCCGGASTLDLGLQLVRDILGTKVASELLGVLTKDRIREPHERQRADTRFHFGEAAPKLCEAIALMEANIEEPLQTEEIAQLLGMSRRQLERLFKQHLDTVPSRYYLDLRLQRAQQMLRQTDHSILQIGLMCGFSSAAHFSTTYRTVFGIAPREERQQILKSLGINV</sequence>
<dbReference type="PANTHER" id="PTHR43280">
    <property type="entry name" value="ARAC-FAMILY TRANSCRIPTIONAL REGULATOR"/>
    <property type="match status" value="1"/>
</dbReference>
<evidence type="ECO:0000256" key="1">
    <source>
        <dbReference type="ARBA" id="ARBA00023015"/>
    </source>
</evidence>
<proteinExistence type="predicted"/>
<dbReference type="InterPro" id="IPR020449">
    <property type="entry name" value="Tscrpt_reg_AraC-type_HTH"/>
</dbReference>
<comment type="caution">
    <text evidence="5">The sequence shown here is derived from an EMBL/GenBank/DDBJ whole genome shotgun (WGS) entry which is preliminary data.</text>
</comment>
<protein>
    <submittedName>
        <fullName evidence="5">GlxA family transcriptional regulator</fullName>
    </submittedName>
</protein>
<dbReference type="PRINTS" id="PR00032">
    <property type="entry name" value="HTHARAC"/>
</dbReference>
<dbReference type="Proteomes" id="UP001596103">
    <property type="component" value="Unassembled WGS sequence"/>
</dbReference>
<dbReference type="Gene3D" id="1.10.10.60">
    <property type="entry name" value="Homeodomain-like"/>
    <property type="match status" value="1"/>
</dbReference>
<dbReference type="SUPFAM" id="SSF46689">
    <property type="entry name" value="Homeodomain-like"/>
    <property type="match status" value="2"/>
</dbReference>
<dbReference type="EMBL" id="JBHSMP010000016">
    <property type="protein sequence ID" value="MFC5430008.1"/>
    <property type="molecule type" value="Genomic_DNA"/>
</dbReference>
<dbReference type="InterPro" id="IPR018060">
    <property type="entry name" value="HTH_AraC"/>
</dbReference>
<dbReference type="InterPro" id="IPR029062">
    <property type="entry name" value="Class_I_gatase-like"/>
</dbReference>
<evidence type="ECO:0000256" key="3">
    <source>
        <dbReference type="ARBA" id="ARBA00023163"/>
    </source>
</evidence>
<evidence type="ECO:0000256" key="2">
    <source>
        <dbReference type="ARBA" id="ARBA00023125"/>
    </source>
</evidence>
<dbReference type="InterPro" id="IPR009057">
    <property type="entry name" value="Homeodomain-like_sf"/>
</dbReference>
<feature type="domain" description="HTH araC/xylS-type" evidence="4">
    <location>
        <begin position="216"/>
        <end position="314"/>
    </location>
</feature>
<dbReference type="SUPFAM" id="SSF52317">
    <property type="entry name" value="Class I glutamine amidotransferase-like"/>
    <property type="match status" value="1"/>
</dbReference>
<evidence type="ECO:0000259" key="4">
    <source>
        <dbReference type="PROSITE" id="PS01124"/>
    </source>
</evidence>
<organism evidence="5 6">
    <name type="scientific">Paraburkholderia denitrificans</name>
    <dbReference type="NCBI Taxonomy" id="694025"/>
    <lineage>
        <taxon>Bacteria</taxon>
        <taxon>Pseudomonadati</taxon>
        <taxon>Pseudomonadota</taxon>
        <taxon>Betaproteobacteria</taxon>
        <taxon>Burkholderiales</taxon>
        <taxon>Burkholderiaceae</taxon>
        <taxon>Paraburkholderia</taxon>
    </lineage>
</organism>
<dbReference type="Gene3D" id="3.40.50.880">
    <property type="match status" value="1"/>
</dbReference>
<keyword evidence="3" id="KW-0804">Transcription</keyword>
<dbReference type="InterPro" id="IPR018062">
    <property type="entry name" value="HTH_AraC-typ_CS"/>
</dbReference>
<accession>A0ABW0JAF7</accession>